<evidence type="ECO:0000313" key="2">
    <source>
        <dbReference type="EMBL" id="CAK7929827.1"/>
    </source>
</evidence>
<feature type="region of interest" description="Disordered" evidence="1">
    <location>
        <begin position="46"/>
        <end position="124"/>
    </location>
</feature>
<dbReference type="AlphaFoldDB" id="A0AAV1U8B2"/>
<reference evidence="2" key="1">
    <citation type="submission" date="2024-01" db="EMBL/GenBank/DDBJ databases">
        <authorList>
            <person name="Webb A."/>
        </authorList>
    </citation>
    <scope>NUCLEOTIDE SEQUENCE</scope>
    <source>
        <strain evidence="2">Pm1</strain>
    </source>
</reference>
<evidence type="ECO:0000313" key="3">
    <source>
        <dbReference type="Proteomes" id="UP001162060"/>
    </source>
</evidence>
<accession>A0AAV1U8B2</accession>
<dbReference type="EMBL" id="CAKLBY020000153">
    <property type="protein sequence ID" value="CAK7929827.1"/>
    <property type="molecule type" value="Genomic_DNA"/>
</dbReference>
<gene>
    <name evidence="2" type="ORF">PM001_LOCUS14977</name>
</gene>
<name>A0AAV1U8B2_9STRA</name>
<evidence type="ECO:0000256" key="1">
    <source>
        <dbReference type="SAM" id="MobiDB-lite"/>
    </source>
</evidence>
<feature type="compositionally biased region" description="Basic and acidic residues" evidence="1">
    <location>
        <begin position="46"/>
        <end position="61"/>
    </location>
</feature>
<comment type="caution">
    <text evidence="2">The sequence shown here is derived from an EMBL/GenBank/DDBJ whole genome shotgun (WGS) entry which is preliminary data.</text>
</comment>
<protein>
    <submittedName>
        <fullName evidence="2">Uncharacterized protein</fullName>
    </submittedName>
</protein>
<organism evidence="2 3">
    <name type="scientific">Peronospora matthiolae</name>
    <dbReference type="NCBI Taxonomy" id="2874970"/>
    <lineage>
        <taxon>Eukaryota</taxon>
        <taxon>Sar</taxon>
        <taxon>Stramenopiles</taxon>
        <taxon>Oomycota</taxon>
        <taxon>Peronosporomycetes</taxon>
        <taxon>Peronosporales</taxon>
        <taxon>Peronosporaceae</taxon>
        <taxon>Peronospora</taxon>
    </lineage>
</organism>
<proteinExistence type="predicted"/>
<sequence>MATRRRQGAADAGSDGFRERREFSAAVHARSCLLWTRRRNYGRLRRDREGYPDSRGLEKRSGNKKRAKKAKGRLGIQRKSRKKNPLKKSKLSGCSIISAFTEETPPIGHRRPLRNQREERSRARRRLPVERREWRRRMRAWRSDRTDLKHGGGRISDVLFQDLADRQRAPRTASPVAHGRGGII</sequence>
<feature type="compositionally biased region" description="Basic residues" evidence="1">
    <location>
        <begin position="62"/>
        <end position="90"/>
    </location>
</feature>
<feature type="compositionally biased region" description="Basic and acidic residues" evidence="1">
    <location>
        <begin position="115"/>
        <end position="124"/>
    </location>
</feature>
<dbReference type="Proteomes" id="UP001162060">
    <property type="component" value="Unassembled WGS sequence"/>
</dbReference>
<feature type="region of interest" description="Disordered" evidence="1">
    <location>
        <begin position="1"/>
        <end position="20"/>
    </location>
</feature>